<protein>
    <submittedName>
        <fullName evidence="1">Uncharacterized protein</fullName>
    </submittedName>
</protein>
<accession>A0ABP3M7M4</accession>
<name>A0ABP3M7M4_9DEIO</name>
<dbReference type="EMBL" id="BAAADB010000021">
    <property type="protein sequence ID" value="GAA0514736.1"/>
    <property type="molecule type" value="Genomic_DNA"/>
</dbReference>
<evidence type="ECO:0000313" key="2">
    <source>
        <dbReference type="Proteomes" id="UP001500191"/>
    </source>
</evidence>
<comment type="caution">
    <text evidence="1">The sequence shown here is derived from an EMBL/GenBank/DDBJ whole genome shotgun (WGS) entry which is preliminary data.</text>
</comment>
<dbReference type="Proteomes" id="UP001500191">
    <property type="component" value="Unassembled WGS sequence"/>
</dbReference>
<keyword evidence="2" id="KW-1185">Reference proteome</keyword>
<evidence type="ECO:0000313" key="1">
    <source>
        <dbReference type="EMBL" id="GAA0514736.1"/>
    </source>
</evidence>
<proteinExistence type="predicted"/>
<dbReference type="RefSeq" id="WP_343758963.1">
    <property type="nucleotide sequence ID" value="NZ_BAAADB010000021.1"/>
</dbReference>
<reference evidence="2" key="1">
    <citation type="journal article" date="2019" name="Int. J. Syst. Evol. Microbiol.">
        <title>The Global Catalogue of Microorganisms (GCM) 10K type strain sequencing project: providing services to taxonomists for standard genome sequencing and annotation.</title>
        <authorList>
            <consortium name="The Broad Institute Genomics Platform"/>
            <consortium name="The Broad Institute Genome Sequencing Center for Infectious Disease"/>
            <person name="Wu L."/>
            <person name="Ma J."/>
        </authorList>
    </citation>
    <scope>NUCLEOTIDE SEQUENCE [LARGE SCALE GENOMIC DNA]</scope>
    <source>
        <strain evidence="2">JCM 14368</strain>
    </source>
</reference>
<sequence>MTEKLTVATNDFNTRALEIASDLSSFGNLDHGGKQGEAWARARAAYIRELYEILTATQRPTPPSID</sequence>
<gene>
    <name evidence="1" type="ORF">GCM10008937_23080</name>
</gene>
<organism evidence="1 2">
    <name type="scientific">Deinococcus depolymerans</name>
    <dbReference type="NCBI Taxonomy" id="392408"/>
    <lineage>
        <taxon>Bacteria</taxon>
        <taxon>Thermotogati</taxon>
        <taxon>Deinococcota</taxon>
        <taxon>Deinococci</taxon>
        <taxon>Deinococcales</taxon>
        <taxon>Deinococcaceae</taxon>
        <taxon>Deinococcus</taxon>
    </lineage>
</organism>